<dbReference type="KEGG" id="mbah:HYN46_16410"/>
<name>A0A345PAH0_9GAMM</name>
<feature type="transmembrane region" description="Helical" evidence="5">
    <location>
        <begin position="79"/>
        <end position="101"/>
    </location>
</feature>
<dbReference type="EMBL" id="CP031222">
    <property type="protein sequence ID" value="AXI04279.1"/>
    <property type="molecule type" value="Genomic_DNA"/>
</dbReference>
<dbReference type="Pfam" id="PF04138">
    <property type="entry name" value="GtrA_DPMS_TM"/>
    <property type="match status" value="1"/>
</dbReference>
<evidence type="ECO:0000256" key="1">
    <source>
        <dbReference type="ARBA" id="ARBA00004141"/>
    </source>
</evidence>
<feature type="transmembrane region" description="Helical" evidence="5">
    <location>
        <begin position="113"/>
        <end position="133"/>
    </location>
</feature>
<comment type="subcellular location">
    <subcellularLocation>
        <location evidence="1">Membrane</location>
        <topology evidence="1">Multi-pass membrane protein</topology>
    </subcellularLocation>
</comment>
<sequence length="136" mass="15579">MKKTLAFFLQPRFLKFLLAGGIAAAANYGSRFIFNIWVSFEQAIILAYLVGMTVAFFLMRRHVFYRQSHHLAPQIFKFILVNILAVSQTLLISVTLVRWVFPAISMTYSPEALAHLIGVLVPVVTSYFGHRFFTFK</sequence>
<protein>
    <submittedName>
        <fullName evidence="7">GtrA family protein</fullName>
    </submittedName>
</protein>
<dbReference type="RefSeq" id="WP_114900387.1">
    <property type="nucleotide sequence ID" value="NZ_CP031222.1"/>
</dbReference>
<keyword evidence="2 5" id="KW-0812">Transmembrane</keyword>
<dbReference type="Proteomes" id="UP000253940">
    <property type="component" value="Chromosome"/>
</dbReference>
<proteinExistence type="predicted"/>
<dbReference type="InterPro" id="IPR007267">
    <property type="entry name" value="GtrA_DPMS_TM"/>
</dbReference>
<organism evidence="7 8">
    <name type="scientific">Aquirhabdus parva</name>
    <dbReference type="NCBI Taxonomy" id="2283318"/>
    <lineage>
        <taxon>Bacteria</taxon>
        <taxon>Pseudomonadati</taxon>
        <taxon>Pseudomonadota</taxon>
        <taxon>Gammaproteobacteria</taxon>
        <taxon>Moraxellales</taxon>
        <taxon>Moraxellaceae</taxon>
        <taxon>Aquirhabdus</taxon>
    </lineage>
</organism>
<feature type="transmembrane region" description="Helical" evidence="5">
    <location>
        <begin position="36"/>
        <end position="58"/>
    </location>
</feature>
<evidence type="ECO:0000256" key="4">
    <source>
        <dbReference type="ARBA" id="ARBA00023136"/>
    </source>
</evidence>
<evidence type="ECO:0000313" key="8">
    <source>
        <dbReference type="Proteomes" id="UP000253940"/>
    </source>
</evidence>
<evidence type="ECO:0000256" key="5">
    <source>
        <dbReference type="SAM" id="Phobius"/>
    </source>
</evidence>
<dbReference type="GO" id="GO:0000271">
    <property type="term" value="P:polysaccharide biosynthetic process"/>
    <property type="evidence" value="ECO:0007669"/>
    <property type="project" value="InterPro"/>
</dbReference>
<reference evidence="7 8" key="1">
    <citation type="submission" date="2018-07" db="EMBL/GenBank/DDBJ databases">
        <title>Genome sequencing of Moraxellaceae gen. HYN0046.</title>
        <authorList>
            <person name="Kim M."/>
            <person name="Yi H."/>
        </authorList>
    </citation>
    <scope>NUCLEOTIDE SEQUENCE [LARGE SCALE GENOMIC DNA]</scope>
    <source>
        <strain evidence="7 8">HYN0046</strain>
    </source>
</reference>
<evidence type="ECO:0000313" key="7">
    <source>
        <dbReference type="EMBL" id="AXI04279.1"/>
    </source>
</evidence>
<evidence type="ECO:0000259" key="6">
    <source>
        <dbReference type="Pfam" id="PF04138"/>
    </source>
</evidence>
<dbReference type="OrthoDB" id="7060875at2"/>
<evidence type="ECO:0000256" key="2">
    <source>
        <dbReference type="ARBA" id="ARBA00022692"/>
    </source>
</evidence>
<keyword evidence="8" id="KW-1185">Reference proteome</keyword>
<dbReference type="GO" id="GO:0016020">
    <property type="term" value="C:membrane"/>
    <property type="evidence" value="ECO:0007669"/>
    <property type="project" value="UniProtKB-SubCell"/>
</dbReference>
<feature type="transmembrane region" description="Helical" evidence="5">
    <location>
        <begin position="12"/>
        <end position="30"/>
    </location>
</feature>
<feature type="domain" description="GtrA/DPMS transmembrane" evidence="6">
    <location>
        <begin position="15"/>
        <end position="135"/>
    </location>
</feature>
<evidence type="ECO:0000256" key="3">
    <source>
        <dbReference type="ARBA" id="ARBA00022989"/>
    </source>
</evidence>
<accession>A0A345PAH0</accession>
<gene>
    <name evidence="7" type="ORF">HYN46_16410</name>
</gene>
<keyword evidence="4 5" id="KW-0472">Membrane</keyword>
<keyword evidence="3 5" id="KW-1133">Transmembrane helix</keyword>
<dbReference type="AlphaFoldDB" id="A0A345PAH0"/>